<name>X1AVX4_9ZZZZ</name>
<organism evidence="1">
    <name type="scientific">marine sediment metagenome</name>
    <dbReference type="NCBI Taxonomy" id="412755"/>
    <lineage>
        <taxon>unclassified sequences</taxon>
        <taxon>metagenomes</taxon>
        <taxon>ecological metagenomes</taxon>
    </lineage>
</organism>
<dbReference type="EMBL" id="BART01014276">
    <property type="protein sequence ID" value="GAG86885.1"/>
    <property type="molecule type" value="Genomic_DNA"/>
</dbReference>
<gene>
    <name evidence="1" type="ORF">S01H4_28604</name>
</gene>
<dbReference type="AlphaFoldDB" id="X1AVX4"/>
<proteinExistence type="predicted"/>
<feature type="non-terminal residue" evidence="1">
    <location>
        <position position="1"/>
    </location>
</feature>
<protein>
    <submittedName>
        <fullName evidence="1">Uncharacterized protein</fullName>
    </submittedName>
</protein>
<comment type="caution">
    <text evidence="1">The sequence shown here is derived from an EMBL/GenBank/DDBJ whole genome shotgun (WGS) entry which is preliminary data.</text>
</comment>
<feature type="non-terminal residue" evidence="1">
    <location>
        <position position="169"/>
    </location>
</feature>
<sequence length="169" mass="18945">NDRYLSELLIDTRCLIVLLFLVRAGLSLLVSPSLHYQLASDVTFIGSYTVFSVLGSDQFFYSDENDSSAYDALDFQTAEDEPDDLVGLTKVGGELWLFGDSTIEIHQLTGGDLLFQRINGATKKIGCLTRDTISTMDNNVFWLGDDRFIYMNNGYQEVKISNFAIDQVL</sequence>
<dbReference type="InterPro" id="IPR021098">
    <property type="entry name" value="Phage_P22_Gp10"/>
</dbReference>
<reference evidence="1" key="1">
    <citation type="journal article" date="2014" name="Front. Microbiol.">
        <title>High frequency of phylogenetically diverse reductive dehalogenase-homologous genes in deep subseafloor sedimentary metagenomes.</title>
        <authorList>
            <person name="Kawai M."/>
            <person name="Futagami T."/>
            <person name="Toyoda A."/>
            <person name="Takaki Y."/>
            <person name="Nishi S."/>
            <person name="Hori S."/>
            <person name="Arai W."/>
            <person name="Tsubouchi T."/>
            <person name="Morono Y."/>
            <person name="Uchiyama I."/>
            <person name="Ito T."/>
            <person name="Fujiyama A."/>
            <person name="Inagaki F."/>
            <person name="Takami H."/>
        </authorList>
    </citation>
    <scope>NUCLEOTIDE SEQUENCE</scope>
    <source>
        <strain evidence="1">Expedition CK06-06</strain>
    </source>
</reference>
<dbReference type="Pfam" id="PF11134">
    <property type="entry name" value="Phage_stabilise"/>
    <property type="match status" value="1"/>
</dbReference>
<accession>X1AVX4</accession>
<evidence type="ECO:0000313" key="1">
    <source>
        <dbReference type="EMBL" id="GAG86885.1"/>
    </source>
</evidence>